<evidence type="ECO:0000313" key="4">
    <source>
        <dbReference type="Proteomes" id="UP000324536"/>
    </source>
</evidence>
<evidence type="ECO:0000313" key="3">
    <source>
        <dbReference type="EMBL" id="QEO16893.1"/>
    </source>
</evidence>
<dbReference type="PROSITE" id="PS51257">
    <property type="entry name" value="PROKAR_LIPOPROTEIN"/>
    <property type="match status" value="1"/>
</dbReference>
<proteinExistence type="predicted"/>
<sequence length="868" mass="92703">MHFSRSQRVRRCITLPVLVFLSCSTAIPVMAAGRHGHAQQNRAHKAVPPRPGPTQVLPPTPPPTGADTQAGPADDDISADVLLKGLPPSWQAKVLDTPLPPPQSDSRTARAGKPGTITARAGGNTTSGSAGQMASSVSRVLLPVPPDMGIAAFRSGNTFIIVVDNAQQMDTSALRGDGIFSALTVDTLPEATLIKVRLPDTRKLYLSQQAEGWVLGDKPPPDADYADRRMIIPRQVDGGILYPMRRPGRVLSIDDPASGTRLLVGTSTTDDGGILSLRKGDGYDVWPTTEGVVVAAHAPDIGMHATSDGALLTRDGKAFADSGAAVYASDVDLKWLGLRNLPVPELETRWRKALVSAADATPVEEFDRRLDAARAAFAIGSFVEARGILTVALQDDPGEAARPEVRFLLAASELLSGNTEGASMLEGPWAENEQRALQLWRGLYLALGNRQGPEAAHMLARDFARIENYPQPVRDTLLPIAAEEIGRYGSREDLAVLDKLPSGSLYQVATAFRDLRLGKRDQAYATFRKLTMDKDPVVAEKALEQTISIDLADGRMKPEAAAEAFAGLIPDARLAGREAVVRLLQADAHMRAGRWSDALAAIDKAQAGDKPAPESVATPMLFQTLEQIARSTPDNSDKEVLLHNAAVLRAHLPDLPPGARKAEIMTAYGRMLRGLGLPDEAAQVLSDTIPMLESPLSRATAGEELAGIQLERHQPQDALDVLNRTDDASLPDDVKASRRLVSANAALAMGDSSKAISILSTDADPSSLDMLAHIHESKAEWPAAVAALRKLAQLSIPETGELTPTQQALALRMASDASQASDRGALHWISHRIGTRPMDPDNDRLFKLLTRRVGDAASASAGLPATPL</sequence>
<feature type="region of interest" description="Disordered" evidence="1">
    <location>
        <begin position="34"/>
        <end position="75"/>
    </location>
</feature>
<feature type="chain" id="PRO_5023001559" description="Tetratricopeptide repeat protein" evidence="2">
    <location>
        <begin position="32"/>
        <end position="868"/>
    </location>
</feature>
<organism evidence="3 4">
    <name type="scientific">Acetobacter vaccinii</name>
    <dbReference type="NCBI Taxonomy" id="2592655"/>
    <lineage>
        <taxon>Bacteria</taxon>
        <taxon>Pseudomonadati</taxon>
        <taxon>Pseudomonadota</taxon>
        <taxon>Alphaproteobacteria</taxon>
        <taxon>Acetobacterales</taxon>
        <taxon>Acetobacteraceae</taxon>
        <taxon>Acetobacter</taxon>
    </lineage>
</organism>
<dbReference type="EMBL" id="CP043506">
    <property type="protein sequence ID" value="QEO16893.1"/>
    <property type="molecule type" value="Genomic_DNA"/>
</dbReference>
<protein>
    <recommendedName>
        <fullName evidence="5">Tetratricopeptide repeat protein</fullName>
    </recommendedName>
</protein>
<evidence type="ECO:0000256" key="1">
    <source>
        <dbReference type="SAM" id="MobiDB-lite"/>
    </source>
</evidence>
<feature type="compositionally biased region" description="Basic residues" evidence="1">
    <location>
        <begin position="34"/>
        <end position="47"/>
    </location>
</feature>
<name>A0A5C1YLM8_9PROT</name>
<dbReference type="OrthoDB" id="7224615at2"/>
<dbReference type="Gene3D" id="1.25.40.10">
    <property type="entry name" value="Tetratricopeptide repeat domain"/>
    <property type="match status" value="1"/>
</dbReference>
<reference evidence="3 4" key="1">
    <citation type="submission" date="2019-09" db="EMBL/GenBank/DDBJ databases">
        <title>Genome sequencing of strain KACC 21233.</title>
        <authorList>
            <person name="Heo J."/>
            <person name="Kim S.-J."/>
            <person name="Kim J.-S."/>
            <person name="Hong S.-B."/>
            <person name="Kwon S.-W."/>
        </authorList>
    </citation>
    <scope>NUCLEOTIDE SEQUENCE [LARGE SCALE GENOMIC DNA]</scope>
    <source>
        <strain evidence="3 4">KACC 21233</strain>
    </source>
</reference>
<evidence type="ECO:0000256" key="2">
    <source>
        <dbReference type="SAM" id="SignalP"/>
    </source>
</evidence>
<accession>A0A5C1YLM8</accession>
<dbReference type="SUPFAM" id="SSF48452">
    <property type="entry name" value="TPR-like"/>
    <property type="match status" value="1"/>
</dbReference>
<dbReference type="KEGG" id="acek:FLP30_03285"/>
<dbReference type="InterPro" id="IPR011990">
    <property type="entry name" value="TPR-like_helical_dom_sf"/>
</dbReference>
<keyword evidence="4" id="KW-1185">Reference proteome</keyword>
<gene>
    <name evidence="3" type="ORF">FLP30_03285</name>
</gene>
<feature type="compositionally biased region" description="Pro residues" evidence="1">
    <location>
        <begin position="48"/>
        <end position="64"/>
    </location>
</feature>
<dbReference type="AlphaFoldDB" id="A0A5C1YLM8"/>
<evidence type="ECO:0008006" key="5">
    <source>
        <dbReference type="Google" id="ProtNLM"/>
    </source>
</evidence>
<feature type="signal peptide" evidence="2">
    <location>
        <begin position="1"/>
        <end position="31"/>
    </location>
</feature>
<feature type="region of interest" description="Disordered" evidence="1">
    <location>
        <begin position="91"/>
        <end position="131"/>
    </location>
</feature>
<dbReference type="Proteomes" id="UP000324536">
    <property type="component" value="Chromosome"/>
</dbReference>
<keyword evidence="2" id="KW-0732">Signal</keyword>